<dbReference type="RefSeq" id="WP_002710666.1">
    <property type="nucleotide sequence ID" value="NZ_JH651384.1"/>
</dbReference>
<dbReference type="InterPro" id="IPR000917">
    <property type="entry name" value="Sulfatase_N"/>
</dbReference>
<organism evidence="4 5">
    <name type="scientific">Thiothrix nivea (strain ATCC 35100 / DSM 5205 / JP2)</name>
    <dbReference type="NCBI Taxonomy" id="870187"/>
    <lineage>
        <taxon>Bacteria</taxon>
        <taxon>Pseudomonadati</taxon>
        <taxon>Pseudomonadota</taxon>
        <taxon>Gammaproteobacteria</taxon>
        <taxon>Thiotrichales</taxon>
        <taxon>Thiotrichaceae</taxon>
        <taxon>Thiothrix</taxon>
    </lineage>
</organism>
<evidence type="ECO:0000259" key="3">
    <source>
        <dbReference type="Pfam" id="PF00884"/>
    </source>
</evidence>
<evidence type="ECO:0000313" key="4">
    <source>
        <dbReference type="EMBL" id="EIJ36799.1"/>
    </source>
</evidence>
<dbReference type="Pfam" id="PF00884">
    <property type="entry name" value="Sulfatase"/>
    <property type="match status" value="1"/>
</dbReference>
<keyword evidence="2" id="KW-0378">Hydrolase</keyword>
<gene>
    <name evidence="4" type="ORF">Thini_4317</name>
</gene>
<dbReference type="GO" id="GO:0005737">
    <property type="term" value="C:cytoplasm"/>
    <property type="evidence" value="ECO:0007669"/>
    <property type="project" value="TreeGrafter"/>
</dbReference>
<dbReference type="Gene3D" id="3.40.720.10">
    <property type="entry name" value="Alkaline Phosphatase, subunit A"/>
    <property type="match status" value="1"/>
</dbReference>
<dbReference type="OrthoDB" id="9803751at2"/>
<dbReference type="PANTHER" id="PTHR45953">
    <property type="entry name" value="IDURONATE 2-SULFATASE"/>
    <property type="match status" value="1"/>
</dbReference>
<protein>
    <submittedName>
        <fullName evidence="4">Sulfatase</fullName>
    </submittedName>
</protein>
<dbReference type="GO" id="GO:0008484">
    <property type="term" value="F:sulfuric ester hydrolase activity"/>
    <property type="evidence" value="ECO:0007669"/>
    <property type="project" value="TreeGrafter"/>
</dbReference>
<dbReference type="AlphaFoldDB" id="A0A656HN79"/>
<feature type="domain" description="Sulfatase N-terminal" evidence="3">
    <location>
        <begin position="6"/>
        <end position="394"/>
    </location>
</feature>
<reference evidence="5" key="1">
    <citation type="journal article" date="2011" name="Stand. Genomic Sci.">
        <title>Genome sequence of the filamentous, gliding Thiothrix nivea neotype strain (JP2(T)).</title>
        <authorList>
            <person name="Lapidus A."/>
            <person name="Nolan M."/>
            <person name="Lucas S."/>
            <person name="Glavina Del Rio T."/>
            <person name="Tice H."/>
            <person name="Cheng J.F."/>
            <person name="Tapia R."/>
            <person name="Han C."/>
            <person name="Goodwin L."/>
            <person name="Pitluck S."/>
            <person name="Liolios K."/>
            <person name="Pagani I."/>
            <person name="Ivanova N."/>
            <person name="Huntemann M."/>
            <person name="Mavromatis K."/>
            <person name="Mikhailova N."/>
            <person name="Pati A."/>
            <person name="Chen A."/>
            <person name="Palaniappan K."/>
            <person name="Land M."/>
            <person name="Brambilla E.M."/>
            <person name="Rohde M."/>
            <person name="Abt B."/>
            <person name="Verbarg S."/>
            <person name="Goker M."/>
            <person name="Bristow J."/>
            <person name="Eisen J.A."/>
            <person name="Markowitz V."/>
            <person name="Hugenholtz P."/>
            <person name="Kyrpides N.C."/>
            <person name="Klenk H.P."/>
            <person name="Woyke T."/>
        </authorList>
    </citation>
    <scope>NUCLEOTIDE SEQUENCE [LARGE SCALE GENOMIC DNA]</scope>
    <source>
        <strain evidence="5">ATCC 35100 / DSM 5205 / JP2</strain>
    </source>
</reference>
<dbReference type="FunFam" id="3.40.720.10:FF:000062">
    <property type="entry name" value="Probable sulfatase"/>
    <property type="match status" value="1"/>
</dbReference>
<evidence type="ECO:0000256" key="2">
    <source>
        <dbReference type="ARBA" id="ARBA00022801"/>
    </source>
</evidence>
<accession>A0A656HN79</accession>
<dbReference type="SUPFAM" id="SSF53649">
    <property type="entry name" value="Alkaline phosphatase-like"/>
    <property type="match status" value="1"/>
</dbReference>
<dbReference type="PANTHER" id="PTHR45953:SF1">
    <property type="entry name" value="IDURONATE 2-SULFATASE"/>
    <property type="match status" value="1"/>
</dbReference>
<name>A0A656HN79_THINJ</name>
<dbReference type="InterPro" id="IPR017850">
    <property type="entry name" value="Alkaline_phosphatase_core_sf"/>
</dbReference>
<keyword evidence="5" id="KW-1185">Reference proteome</keyword>
<dbReference type="GO" id="GO:0046872">
    <property type="term" value="F:metal ion binding"/>
    <property type="evidence" value="ECO:0007669"/>
    <property type="project" value="UniProtKB-KW"/>
</dbReference>
<dbReference type="EMBL" id="JH651384">
    <property type="protein sequence ID" value="EIJ36799.1"/>
    <property type="molecule type" value="Genomic_DNA"/>
</dbReference>
<evidence type="ECO:0000313" key="5">
    <source>
        <dbReference type="Proteomes" id="UP000005317"/>
    </source>
</evidence>
<sequence>MSRKTKNILFIMFDQLRFDYLSCYGHPHLHTPHIDRLAEQGVRFTHAYCQSPACGPSRMSFYTGRYVDSHGASSNGFPLRVGEYTLGDHLRKLGMDAYLLGKTHMTPDLEGMARLGINPDSIIGARVAECGFDVIARDDGLWPEGPDGCYDQRVSPYNNYLKNKGYDSDNPWLEHANAGVEEDGEMASGWFMKHADKPANIREEDSETAFLTTRCMEFIDRQNQSGSKPWLCHLSYIKPHWPYIVPAPYHAMYGQEHRLPVNRAESERENPHPLYQLFMDNVIGKAFRRDEVLAKVVPAYMGLIKQCDDQLGRLFRHLEETGRMDDTLIVITADHGDYMGDHWLGEKDLFHAPSVKVPLIIYDPSPAADTTRGQVCDEPVETIDITATFVEAAGGVVKDHLDHRLEGRSLLPYLHGQPMQWRGYAISELDYSISFANAKLKVPPRDARLFMVADKRWKYVNAALGGFRPLLFDLQNDPDELQDLGVSAEPEHVAAMALMEQRLVEWSRRLSQRSTLSEQQIRDMPGKSQRCGIILGAFDEGEVASELTVKFFRKVKQRFVGTDS</sequence>
<keyword evidence="1" id="KW-0479">Metal-binding</keyword>
<evidence type="ECO:0000256" key="1">
    <source>
        <dbReference type="ARBA" id="ARBA00022723"/>
    </source>
</evidence>
<proteinExistence type="predicted"/>
<dbReference type="Proteomes" id="UP000005317">
    <property type="component" value="Unassembled WGS sequence"/>
</dbReference>